<gene>
    <name evidence="1" type="ORF">NBRC111893_2391</name>
</gene>
<dbReference type="Proteomes" id="UP000286974">
    <property type="component" value="Unassembled WGS sequence"/>
</dbReference>
<sequence>MRASFNSKEEARKYDDLVTNQIKQADVVVIDDLGSEIGDDYVNNSASRYDIDIVTSIYDARASKATITTTNQSGSILRQIYGNRLLSRMIQHSTGNNFMFDGMTDYRTVEMHG</sequence>
<keyword evidence="1" id="KW-0067">ATP-binding</keyword>
<protein>
    <submittedName>
        <fullName evidence="1">Helicase loader DnaI</fullName>
    </submittedName>
</protein>
<keyword evidence="1" id="KW-0547">Nucleotide-binding</keyword>
<dbReference type="InterPro" id="IPR027417">
    <property type="entry name" value="P-loop_NTPase"/>
</dbReference>
<keyword evidence="1" id="KW-0378">Hydrolase</keyword>
<dbReference type="EMBL" id="BEXA01000008">
    <property type="protein sequence ID" value="GAY74245.1"/>
    <property type="molecule type" value="Genomic_DNA"/>
</dbReference>
<evidence type="ECO:0000313" key="2">
    <source>
        <dbReference type="Proteomes" id="UP000286974"/>
    </source>
</evidence>
<dbReference type="GO" id="GO:0004386">
    <property type="term" value="F:helicase activity"/>
    <property type="evidence" value="ECO:0007669"/>
    <property type="project" value="UniProtKB-KW"/>
</dbReference>
<dbReference type="AlphaFoldDB" id="A0A401FPC9"/>
<reference evidence="1 2" key="1">
    <citation type="submission" date="2017-11" db="EMBL/GenBank/DDBJ databases">
        <title>Draft Genome Sequence of Lactobacillus curieae NBRC 111893 isolated from Koso, a Japanese sugar-Vegetable Fermented Beverage.</title>
        <authorList>
            <person name="Chiou T.Y."/>
            <person name="Oshima K."/>
            <person name="Suda W."/>
            <person name="Hattori M."/>
            <person name="Takahashi T."/>
        </authorList>
    </citation>
    <scope>NUCLEOTIDE SEQUENCE [LARGE SCALE GENOMIC DNA]</scope>
    <source>
        <strain evidence="1 2">NBRC111893</strain>
    </source>
</reference>
<name>A0A401FPC9_9LACO</name>
<proteinExistence type="predicted"/>
<organism evidence="1 2">
    <name type="scientific">Lentilactobacillus kosonis</name>
    <dbReference type="NCBI Taxonomy" id="2810561"/>
    <lineage>
        <taxon>Bacteria</taxon>
        <taxon>Bacillati</taxon>
        <taxon>Bacillota</taxon>
        <taxon>Bacilli</taxon>
        <taxon>Lactobacillales</taxon>
        <taxon>Lactobacillaceae</taxon>
        <taxon>Lentilactobacillus</taxon>
    </lineage>
</organism>
<accession>A0A401FPC9</accession>
<comment type="caution">
    <text evidence="1">The sequence shown here is derived from an EMBL/GenBank/DDBJ whole genome shotgun (WGS) entry which is preliminary data.</text>
</comment>
<keyword evidence="1" id="KW-0347">Helicase</keyword>
<dbReference type="Gene3D" id="3.40.50.300">
    <property type="entry name" value="P-loop containing nucleotide triphosphate hydrolases"/>
    <property type="match status" value="1"/>
</dbReference>
<keyword evidence="2" id="KW-1185">Reference proteome</keyword>
<evidence type="ECO:0000313" key="1">
    <source>
        <dbReference type="EMBL" id="GAY74245.1"/>
    </source>
</evidence>